<dbReference type="PANTHER" id="PTHR38593:SF1">
    <property type="entry name" value="BLR2558 PROTEIN"/>
    <property type="match status" value="1"/>
</dbReference>
<evidence type="ECO:0000313" key="3">
    <source>
        <dbReference type="Proteomes" id="UP000798808"/>
    </source>
</evidence>
<evidence type="ECO:0000313" key="2">
    <source>
        <dbReference type="EMBL" id="MTI24866.1"/>
    </source>
</evidence>
<dbReference type="PROSITE" id="PS51257">
    <property type="entry name" value="PROKAR_LIPOPROTEIN"/>
    <property type="match status" value="1"/>
</dbReference>
<proteinExistence type="predicted"/>
<dbReference type="Gene3D" id="1.20.1260.10">
    <property type="match status" value="1"/>
</dbReference>
<accession>A0ABW9RME7</accession>
<protein>
    <submittedName>
        <fullName evidence="2">DUF4142 domain-containing protein</fullName>
    </submittedName>
</protein>
<dbReference type="PANTHER" id="PTHR38593">
    <property type="entry name" value="BLR2558 PROTEIN"/>
    <property type="match status" value="1"/>
</dbReference>
<feature type="domain" description="DUF4142" evidence="1">
    <location>
        <begin position="40"/>
        <end position="175"/>
    </location>
</feature>
<dbReference type="InterPro" id="IPR025419">
    <property type="entry name" value="DUF4142"/>
</dbReference>
<dbReference type="RefSeq" id="WP_155170905.1">
    <property type="nucleotide sequence ID" value="NZ_BAAAFL010000027.1"/>
</dbReference>
<comment type="caution">
    <text evidence="2">The sequence shown here is derived from an EMBL/GenBank/DDBJ whole genome shotgun (WGS) entry which is preliminary data.</text>
</comment>
<sequence>MKRALIFIIGITVAACSTSLTYQQAMEKNQSNLKSSDMESDARFLVEAKSFSILEHELGKLASEKGYAAAVQFYGQKIVKDHETMNERLDKLASANDIKVPSRMSEGHRQKYEQVANADRSKFDEEFIGTIEDIYESHISLFKQFATSATDDDVRAFAAKYLGMVRANEEEADAIEGELL</sequence>
<organism evidence="2 3">
    <name type="scientific">Fulvivirga kasyanovii</name>
    <dbReference type="NCBI Taxonomy" id="396812"/>
    <lineage>
        <taxon>Bacteria</taxon>
        <taxon>Pseudomonadati</taxon>
        <taxon>Bacteroidota</taxon>
        <taxon>Cytophagia</taxon>
        <taxon>Cytophagales</taxon>
        <taxon>Fulvivirgaceae</taxon>
        <taxon>Fulvivirga</taxon>
    </lineage>
</organism>
<reference evidence="2 3" key="1">
    <citation type="submission" date="2019-02" db="EMBL/GenBank/DDBJ databases">
        <authorList>
            <person name="Goldberg S.R."/>
            <person name="Haltli B.A."/>
            <person name="Correa H."/>
            <person name="Russell K.G."/>
        </authorList>
    </citation>
    <scope>NUCLEOTIDE SEQUENCE [LARGE SCALE GENOMIC DNA]</scope>
    <source>
        <strain evidence="2 3">JCM 16186</strain>
    </source>
</reference>
<name>A0ABW9RME7_9BACT</name>
<dbReference type="InterPro" id="IPR012347">
    <property type="entry name" value="Ferritin-like"/>
</dbReference>
<evidence type="ECO:0000259" key="1">
    <source>
        <dbReference type="Pfam" id="PF13628"/>
    </source>
</evidence>
<dbReference type="EMBL" id="SMLW01000460">
    <property type="protein sequence ID" value="MTI24866.1"/>
    <property type="molecule type" value="Genomic_DNA"/>
</dbReference>
<gene>
    <name evidence="2" type="ORF">E1163_07930</name>
</gene>
<dbReference type="Pfam" id="PF13628">
    <property type="entry name" value="DUF4142"/>
    <property type="match status" value="1"/>
</dbReference>
<dbReference type="Proteomes" id="UP000798808">
    <property type="component" value="Unassembled WGS sequence"/>
</dbReference>
<keyword evidence="3" id="KW-1185">Reference proteome</keyword>